<keyword evidence="1" id="KW-1003">Cell membrane</keyword>
<evidence type="ECO:0000256" key="1">
    <source>
        <dbReference type="ARBA" id="ARBA00022475"/>
    </source>
</evidence>
<reference evidence="7 8" key="1">
    <citation type="submission" date="2019-07" db="EMBL/GenBank/DDBJ databases">
        <authorList>
            <person name="Brisse S."/>
            <person name="Rodrigues C."/>
            <person name="Thorpe H."/>
        </authorList>
    </citation>
    <scope>NUCLEOTIDE SEQUENCE [LARGE SCALE GENOMIC DNA]</scope>
    <source>
        <strain evidence="7">SB6411</strain>
    </source>
</reference>
<dbReference type="SUPFAM" id="SSF103473">
    <property type="entry name" value="MFS general substrate transporter"/>
    <property type="match status" value="1"/>
</dbReference>
<dbReference type="InterPro" id="IPR011701">
    <property type="entry name" value="MFS"/>
</dbReference>
<sequence>MTPTPLTSRAAGWVIFILALGAGFSVASIYYAQPLLPLMGANLHLSVEGMGLVPTLTQAGYALGILFLLPLGDRHDRRKLILMKSAALAVLLLLCSFTGQLTSLLIISLLIGMAATMAQDIVPAAAILAPAGKQGKMVGTVMTGLLLGILLSRTVSGLVGAIFGWRVMYQAAAVSIALIGLVMWRVLPRFEIHSTLSYPQLMRSMAHLWKRYPALRRAAFAQGFLSIAFSAFWSTLAVMLLAHYQMGSAVAGGFGIAGAAGALAAPLAGGLADKFGAEKVTQMGAALVTVSFALMFLLPALPPHGQLILIAISAIGFDLGLQSSLVAHQNLVYGLEPQARGRLNALLFTGVFIGMSLGSVLGSKLYVIAGWSGVVTLAVISGAIALGIRLLESARVISAQRMAR</sequence>
<evidence type="ECO:0000259" key="6">
    <source>
        <dbReference type="PROSITE" id="PS50850"/>
    </source>
</evidence>
<dbReference type="PANTHER" id="PTHR42910:SF1">
    <property type="entry name" value="MAJOR FACILITATOR SUPERFAMILY (MFS) PROFILE DOMAIN-CONTAINING PROTEIN"/>
    <property type="match status" value="1"/>
</dbReference>
<feature type="transmembrane region" description="Helical" evidence="5">
    <location>
        <begin position="219"/>
        <end position="244"/>
    </location>
</feature>
<dbReference type="PROSITE" id="PS50850">
    <property type="entry name" value="MFS"/>
    <property type="match status" value="1"/>
</dbReference>
<feature type="transmembrane region" description="Helical" evidence="5">
    <location>
        <begin position="141"/>
        <end position="163"/>
    </location>
</feature>
<feature type="transmembrane region" description="Helical" evidence="5">
    <location>
        <begin position="283"/>
        <end position="301"/>
    </location>
</feature>
<keyword evidence="3 5" id="KW-1133">Transmembrane helix</keyword>
<dbReference type="InterPro" id="IPR020846">
    <property type="entry name" value="MFS_dom"/>
</dbReference>
<organism evidence="7 8">
    <name type="scientific">Klebsiella spallanzanii</name>
    <dbReference type="NCBI Taxonomy" id="2587528"/>
    <lineage>
        <taxon>Bacteria</taxon>
        <taxon>Pseudomonadati</taxon>
        <taxon>Pseudomonadota</taxon>
        <taxon>Gammaproteobacteria</taxon>
        <taxon>Enterobacterales</taxon>
        <taxon>Enterobacteriaceae</taxon>
        <taxon>Klebsiella/Raoultella group</taxon>
        <taxon>Klebsiella</taxon>
    </lineage>
</organism>
<evidence type="ECO:0000256" key="3">
    <source>
        <dbReference type="ARBA" id="ARBA00022989"/>
    </source>
</evidence>
<evidence type="ECO:0000313" key="8">
    <source>
        <dbReference type="Proteomes" id="UP000317652"/>
    </source>
</evidence>
<dbReference type="CDD" id="cd17324">
    <property type="entry name" value="MFS_NepI_like"/>
    <property type="match status" value="1"/>
</dbReference>
<dbReference type="Gene3D" id="1.20.1250.20">
    <property type="entry name" value="MFS general substrate transporter like domains"/>
    <property type="match status" value="2"/>
</dbReference>
<protein>
    <submittedName>
        <fullName evidence="7">Transporter</fullName>
    </submittedName>
</protein>
<dbReference type="InterPro" id="IPR036259">
    <property type="entry name" value="MFS_trans_sf"/>
</dbReference>
<evidence type="ECO:0000256" key="5">
    <source>
        <dbReference type="SAM" id="Phobius"/>
    </source>
</evidence>
<accession>A0ABY6VBU1</accession>
<feature type="transmembrane region" description="Helical" evidence="5">
    <location>
        <begin position="81"/>
        <end position="99"/>
    </location>
</feature>
<feature type="transmembrane region" description="Helical" evidence="5">
    <location>
        <begin position="12"/>
        <end position="32"/>
    </location>
</feature>
<evidence type="ECO:0000256" key="2">
    <source>
        <dbReference type="ARBA" id="ARBA00022692"/>
    </source>
</evidence>
<feature type="transmembrane region" description="Helical" evidence="5">
    <location>
        <begin position="169"/>
        <end position="187"/>
    </location>
</feature>
<feature type="domain" description="Major facilitator superfamily (MFS) profile" evidence="6">
    <location>
        <begin position="14"/>
        <end position="395"/>
    </location>
</feature>
<gene>
    <name evidence="7" type="ORF">SB6411_05366</name>
</gene>
<comment type="caution">
    <text evidence="7">The sequence shown here is derived from an EMBL/GenBank/DDBJ whole genome shotgun (WGS) entry which is preliminary data.</text>
</comment>
<feature type="transmembrane region" description="Helical" evidence="5">
    <location>
        <begin position="250"/>
        <end position="271"/>
    </location>
</feature>
<feature type="transmembrane region" description="Helical" evidence="5">
    <location>
        <begin position="307"/>
        <end position="331"/>
    </location>
</feature>
<dbReference type="PANTHER" id="PTHR42910">
    <property type="entry name" value="TRANSPORTER SCO4007-RELATED"/>
    <property type="match status" value="1"/>
</dbReference>
<feature type="transmembrane region" description="Helical" evidence="5">
    <location>
        <begin position="343"/>
        <end position="362"/>
    </location>
</feature>
<feature type="transmembrane region" description="Helical" evidence="5">
    <location>
        <begin position="52"/>
        <end position="69"/>
    </location>
</feature>
<evidence type="ECO:0000313" key="7">
    <source>
        <dbReference type="EMBL" id="VUS40286.1"/>
    </source>
</evidence>
<keyword evidence="2 5" id="KW-0812">Transmembrane</keyword>
<keyword evidence="4 5" id="KW-0472">Membrane</keyword>
<dbReference type="Pfam" id="PF07690">
    <property type="entry name" value="MFS_1"/>
    <property type="match status" value="1"/>
</dbReference>
<evidence type="ECO:0000256" key="4">
    <source>
        <dbReference type="ARBA" id="ARBA00023136"/>
    </source>
</evidence>
<proteinExistence type="predicted"/>
<keyword evidence="8" id="KW-1185">Reference proteome</keyword>
<feature type="transmembrane region" description="Helical" evidence="5">
    <location>
        <begin position="368"/>
        <end position="391"/>
    </location>
</feature>
<name>A0ABY6VBU1_9ENTR</name>
<feature type="transmembrane region" description="Helical" evidence="5">
    <location>
        <begin position="105"/>
        <end position="129"/>
    </location>
</feature>
<dbReference type="RefSeq" id="WP_139537743.1">
    <property type="nucleotide sequence ID" value="NZ_CABEJC010000010.1"/>
</dbReference>
<dbReference type="EMBL" id="CABGGS010000007">
    <property type="protein sequence ID" value="VUS40286.1"/>
    <property type="molecule type" value="Genomic_DNA"/>
</dbReference>
<dbReference type="Proteomes" id="UP000317652">
    <property type="component" value="Unassembled WGS sequence"/>
</dbReference>